<name>A0A087U516_STEMI</name>
<protein>
    <submittedName>
        <fullName evidence="1">Uncharacterized protein</fullName>
    </submittedName>
</protein>
<dbReference type="EMBL" id="KK118209">
    <property type="protein sequence ID" value="KFM72455.1"/>
    <property type="molecule type" value="Genomic_DNA"/>
</dbReference>
<feature type="non-terminal residue" evidence="1">
    <location>
        <position position="107"/>
    </location>
</feature>
<organism evidence="1 2">
    <name type="scientific">Stegodyphus mimosarum</name>
    <name type="common">African social velvet spider</name>
    <dbReference type="NCBI Taxonomy" id="407821"/>
    <lineage>
        <taxon>Eukaryota</taxon>
        <taxon>Metazoa</taxon>
        <taxon>Ecdysozoa</taxon>
        <taxon>Arthropoda</taxon>
        <taxon>Chelicerata</taxon>
        <taxon>Arachnida</taxon>
        <taxon>Araneae</taxon>
        <taxon>Araneomorphae</taxon>
        <taxon>Entelegynae</taxon>
        <taxon>Eresoidea</taxon>
        <taxon>Eresidae</taxon>
        <taxon>Stegodyphus</taxon>
    </lineage>
</organism>
<proteinExistence type="predicted"/>
<gene>
    <name evidence="1" type="ORF">X975_09128</name>
</gene>
<dbReference type="Proteomes" id="UP000054359">
    <property type="component" value="Unassembled WGS sequence"/>
</dbReference>
<sequence>MYLHAGPTVLDHISKQNYSIIGAKKLIKSFAVKYVLCIRYKANTSTQVLGILPKSRVKLERLFLRPSIDCAESITRKFNKGHGERTTKSYIALFGLQRTKAIQQEAV</sequence>
<reference evidence="1 2" key="1">
    <citation type="submission" date="2013-11" db="EMBL/GenBank/DDBJ databases">
        <title>Genome sequencing of Stegodyphus mimosarum.</title>
        <authorList>
            <person name="Bechsgaard J."/>
        </authorList>
    </citation>
    <scope>NUCLEOTIDE SEQUENCE [LARGE SCALE GENOMIC DNA]</scope>
</reference>
<dbReference type="OrthoDB" id="5984724at2759"/>
<evidence type="ECO:0000313" key="1">
    <source>
        <dbReference type="EMBL" id="KFM72455.1"/>
    </source>
</evidence>
<dbReference type="AlphaFoldDB" id="A0A087U516"/>
<evidence type="ECO:0000313" key="2">
    <source>
        <dbReference type="Proteomes" id="UP000054359"/>
    </source>
</evidence>
<accession>A0A087U516</accession>
<dbReference type="STRING" id="407821.A0A087U516"/>
<keyword evidence="2" id="KW-1185">Reference proteome</keyword>